<dbReference type="Gene3D" id="1.10.1760.20">
    <property type="match status" value="1"/>
</dbReference>
<dbReference type="PATRIC" id="fig|1423722.3.peg.1209"/>
<accession>A0A0R1GTQ6</accession>
<feature type="transmembrane region" description="Helical" evidence="1">
    <location>
        <begin position="193"/>
        <end position="218"/>
    </location>
</feature>
<gene>
    <name evidence="2" type="ORF">FC62_GL001186</name>
</gene>
<feature type="transmembrane region" description="Helical" evidence="1">
    <location>
        <begin position="163"/>
        <end position="181"/>
    </location>
</feature>
<evidence type="ECO:0000313" key="3">
    <source>
        <dbReference type="Proteomes" id="UP000050909"/>
    </source>
</evidence>
<comment type="caution">
    <text evidence="2">The sequence shown here is derived from an EMBL/GenBank/DDBJ whole genome shotgun (WGS) entry which is preliminary data.</text>
</comment>
<evidence type="ECO:0008006" key="4">
    <source>
        <dbReference type="Google" id="ProtNLM"/>
    </source>
</evidence>
<evidence type="ECO:0000313" key="2">
    <source>
        <dbReference type="EMBL" id="KRK37574.1"/>
    </source>
</evidence>
<feature type="transmembrane region" description="Helical" evidence="1">
    <location>
        <begin position="238"/>
        <end position="256"/>
    </location>
</feature>
<keyword evidence="1" id="KW-1133">Transmembrane helix</keyword>
<keyword evidence="1" id="KW-0812">Transmembrane</keyword>
<dbReference type="RefSeq" id="WP_082611519.1">
    <property type="nucleotide sequence ID" value="NZ_AZCV01000004.1"/>
</dbReference>
<feature type="transmembrane region" description="Helical" evidence="1">
    <location>
        <begin position="102"/>
        <end position="120"/>
    </location>
</feature>
<dbReference type="InterPro" id="IPR009825">
    <property type="entry name" value="ECF_substrate-spec-like"/>
</dbReference>
<dbReference type="Proteomes" id="UP000050909">
    <property type="component" value="Unassembled WGS sequence"/>
</dbReference>
<keyword evidence="1" id="KW-0472">Membrane</keyword>
<dbReference type="Pfam" id="PF07155">
    <property type="entry name" value="ECF-ribofla_trS"/>
    <property type="match status" value="1"/>
</dbReference>
<feature type="transmembrane region" description="Helical" evidence="1">
    <location>
        <begin position="45"/>
        <end position="66"/>
    </location>
</feature>
<dbReference type="EMBL" id="AZCV01000004">
    <property type="protein sequence ID" value="KRK37574.1"/>
    <property type="molecule type" value="Genomic_DNA"/>
</dbReference>
<evidence type="ECO:0000256" key="1">
    <source>
        <dbReference type="SAM" id="Phobius"/>
    </source>
</evidence>
<keyword evidence="3" id="KW-1185">Reference proteome</keyword>
<name>A0A0R1GTQ6_9LACO</name>
<dbReference type="AlphaFoldDB" id="A0A0R1GTQ6"/>
<protein>
    <recommendedName>
        <fullName evidence="4">ECF transporter S component</fullName>
    </recommendedName>
</protein>
<reference evidence="2 3" key="1">
    <citation type="journal article" date="2015" name="Genome Announc.">
        <title>Expanding the biotechnology potential of lactobacilli through comparative genomics of 213 strains and associated genera.</title>
        <authorList>
            <person name="Sun Z."/>
            <person name="Harris H.M."/>
            <person name="McCann A."/>
            <person name="Guo C."/>
            <person name="Argimon S."/>
            <person name="Zhang W."/>
            <person name="Yang X."/>
            <person name="Jeffery I.B."/>
            <person name="Cooney J.C."/>
            <person name="Kagawa T.F."/>
            <person name="Liu W."/>
            <person name="Song Y."/>
            <person name="Salvetti E."/>
            <person name="Wrobel A."/>
            <person name="Rasinkangas P."/>
            <person name="Parkhill J."/>
            <person name="Rea M.C."/>
            <person name="O'Sullivan O."/>
            <person name="Ritari J."/>
            <person name="Douillard F.P."/>
            <person name="Paul Ross R."/>
            <person name="Yang R."/>
            <person name="Briner A.E."/>
            <person name="Felis G.E."/>
            <person name="de Vos W.M."/>
            <person name="Barrangou R."/>
            <person name="Klaenhammer T.R."/>
            <person name="Caufield P.W."/>
            <person name="Cui Y."/>
            <person name="Zhang H."/>
            <person name="O'Toole P.W."/>
        </authorList>
    </citation>
    <scope>NUCLEOTIDE SEQUENCE [LARGE SCALE GENOMIC DNA]</scope>
    <source>
        <strain evidence="2 3">DSM 20534</strain>
    </source>
</reference>
<dbReference type="GO" id="GO:0016020">
    <property type="term" value="C:membrane"/>
    <property type="evidence" value="ECO:0007669"/>
    <property type="project" value="InterPro"/>
</dbReference>
<feature type="transmembrane region" description="Helical" evidence="1">
    <location>
        <begin position="127"/>
        <end position="157"/>
    </location>
</feature>
<feature type="transmembrane region" description="Helical" evidence="1">
    <location>
        <begin position="71"/>
        <end position="90"/>
    </location>
</feature>
<proteinExistence type="predicted"/>
<organism evidence="2 3">
    <name type="scientific">Amylolactobacillus amylotrophicus DSM 20534</name>
    <dbReference type="NCBI Taxonomy" id="1423722"/>
    <lineage>
        <taxon>Bacteria</taxon>
        <taxon>Bacillati</taxon>
        <taxon>Bacillota</taxon>
        <taxon>Bacilli</taxon>
        <taxon>Lactobacillales</taxon>
        <taxon>Lactobacillaceae</taxon>
        <taxon>Amylolactobacillus</taxon>
    </lineage>
</organism>
<sequence length="267" mass="29662">MAQPLIKDFINRLYDAKKSQSQVSLPEPQFLETQGMSHSGWRQRYLYEALVLLLALIAVALGSFLLPIRQVLLLSLILIFIAMAFFLIIFEKSNRSSREMTVIASLIAITVAARSVFYMLPQFKPVGALVIIAGATLGPEVGFIVGSMTMLVSNIFFSQGPWTPWQMIAFGIIGFVAGLLVQTNILQQKRLPLAIFGFLSIFILYGGIINPASVLMFTTELNARMLLLSYVSGAPMDLVHASATVIFIWFLAKPLIKKLNRIQAKLY</sequence>